<evidence type="ECO:0000313" key="2">
    <source>
        <dbReference type="Proteomes" id="UP000289886"/>
    </source>
</evidence>
<keyword evidence="2" id="KW-1185">Reference proteome</keyword>
<reference evidence="1 2" key="1">
    <citation type="submission" date="2019-01" db="EMBL/GenBank/DDBJ databases">
        <title>Draft Genome and Complete Hox-Cluster Characterization of the Sterlet Sturgeon (Acipenser ruthenus).</title>
        <authorList>
            <person name="Wei Q."/>
        </authorList>
    </citation>
    <scope>NUCLEOTIDE SEQUENCE [LARGE SCALE GENOMIC DNA]</scope>
    <source>
        <strain evidence="1">WHYD16114868_AA</strain>
        <tissue evidence="1">Blood</tissue>
    </source>
</reference>
<sequence>MPVTGMFNYPILTVIKVMEAPPGKNEVTRSPLTNNWHVSRPGMEAITVILHGVTNLPPLSDGAVPQPFATV</sequence>
<organism evidence="1 2">
    <name type="scientific">Acipenser ruthenus</name>
    <name type="common">Sterlet sturgeon</name>
    <dbReference type="NCBI Taxonomy" id="7906"/>
    <lineage>
        <taxon>Eukaryota</taxon>
        <taxon>Metazoa</taxon>
        <taxon>Chordata</taxon>
        <taxon>Craniata</taxon>
        <taxon>Vertebrata</taxon>
        <taxon>Euteleostomi</taxon>
        <taxon>Actinopterygii</taxon>
        <taxon>Chondrostei</taxon>
        <taxon>Acipenseriformes</taxon>
        <taxon>Acipenseridae</taxon>
        <taxon>Acipenser</taxon>
    </lineage>
</organism>
<dbReference type="AlphaFoldDB" id="A0A444V2L8"/>
<proteinExistence type="predicted"/>
<comment type="caution">
    <text evidence="1">The sequence shown here is derived from an EMBL/GenBank/DDBJ whole genome shotgun (WGS) entry which is preliminary data.</text>
</comment>
<name>A0A444V2L8_ACIRT</name>
<protein>
    <submittedName>
        <fullName evidence="1">Uncharacterized protein</fullName>
    </submittedName>
</protein>
<dbReference type="EMBL" id="SCEB01003115">
    <property type="protein sequence ID" value="RXM94667.1"/>
    <property type="molecule type" value="Genomic_DNA"/>
</dbReference>
<dbReference type="Proteomes" id="UP000289886">
    <property type="component" value="Unassembled WGS sequence"/>
</dbReference>
<gene>
    <name evidence="1" type="ORF">EOD39_17738</name>
</gene>
<evidence type="ECO:0000313" key="1">
    <source>
        <dbReference type="EMBL" id="RXM94667.1"/>
    </source>
</evidence>
<accession>A0A444V2L8</accession>